<dbReference type="GO" id="GO:0032131">
    <property type="term" value="F:alkylated DNA binding"/>
    <property type="evidence" value="ECO:0007669"/>
    <property type="project" value="TreeGrafter"/>
</dbReference>
<comment type="similarity">
    <text evidence="2">Belongs to the alkylbase DNA glycosidase AlkA family.</text>
</comment>
<dbReference type="EMBL" id="CP031092">
    <property type="protein sequence ID" value="AXF56695.1"/>
    <property type="molecule type" value="Genomic_DNA"/>
</dbReference>
<dbReference type="PANTHER" id="PTHR43003:SF12">
    <property type="entry name" value="DNA-3-METHYLADENINE GLYCOSYLASE"/>
    <property type="match status" value="1"/>
</dbReference>
<dbReference type="GO" id="GO:0005737">
    <property type="term" value="C:cytoplasm"/>
    <property type="evidence" value="ECO:0007669"/>
    <property type="project" value="TreeGrafter"/>
</dbReference>
<dbReference type="InterPro" id="IPR000035">
    <property type="entry name" value="Alkylbase_DNA_glycsylse_CS"/>
</dbReference>
<evidence type="ECO:0000256" key="6">
    <source>
        <dbReference type="ARBA" id="ARBA00023204"/>
    </source>
</evidence>
<evidence type="ECO:0000256" key="4">
    <source>
        <dbReference type="ARBA" id="ARBA00022763"/>
    </source>
</evidence>
<dbReference type="GO" id="GO:0006307">
    <property type="term" value="P:DNA alkylation repair"/>
    <property type="evidence" value="ECO:0007669"/>
    <property type="project" value="TreeGrafter"/>
</dbReference>
<keyword evidence="9" id="KW-1185">Reference proteome</keyword>
<dbReference type="SUPFAM" id="SSF48150">
    <property type="entry name" value="DNA-glycosylase"/>
    <property type="match status" value="1"/>
</dbReference>
<reference evidence="8 9" key="1">
    <citation type="journal article" date="2018" name="J. Microbiol.">
        <title>Salicibibacter kimchii gen. nov., sp. nov., a moderately halophilic and alkalitolerant bacterium in the family Bacillaceae, isolated from kimchi.</title>
        <authorList>
            <person name="Jang J.Y."/>
            <person name="Oh Y.J."/>
            <person name="Lim S.K."/>
            <person name="Park H.K."/>
            <person name="Lee C."/>
            <person name="Kim J.Y."/>
            <person name="Lee M.A."/>
            <person name="Choi H.J."/>
        </authorList>
    </citation>
    <scope>NUCLEOTIDE SEQUENCE [LARGE SCALE GENOMIC DNA]</scope>
    <source>
        <strain evidence="8 9">NKC1-1</strain>
    </source>
</reference>
<dbReference type="CDD" id="cd00056">
    <property type="entry name" value="ENDO3c"/>
    <property type="match status" value="1"/>
</dbReference>
<dbReference type="InterPro" id="IPR023170">
    <property type="entry name" value="HhH_base_excis_C"/>
</dbReference>
<evidence type="ECO:0000313" key="9">
    <source>
        <dbReference type="Proteomes" id="UP000252100"/>
    </source>
</evidence>
<feature type="domain" description="HhH-GPD" evidence="7">
    <location>
        <begin position="139"/>
        <end position="300"/>
    </location>
</feature>
<dbReference type="Gene3D" id="3.30.310.20">
    <property type="entry name" value="DNA-3-methyladenine glycosylase AlkA, N-terminal domain"/>
    <property type="match status" value="1"/>
</dbReference>
<accession>A0A345C0G4</accession>
<protein>
    <recommendedName>
        <fullName evidence="3">DNA-3-methyladenine glycosylase II</fullName>
        <ecNumber evidence="3">3.2.2.21</ecNumber>
    </recommendedName>
</protein>
<evidence type="ECO:0000313" key="8">
    <source>
        <dbReference type="EMBL" id="AXF56695.1"/>
    </source>
</evidence>
<dbReference type="InterPro" id="IPR037046">
    <property type="entry name" value="AlkA_N_sf"/>
</dbReference>
<evidence type="ECO:0000256" key="1">
    <source>
        <dbReference type="ARBA" id="ARBA00000086"/>
    </source>
</evidence>
<evidence type="ECO:0000256" key="3">
    <source>
        <dbReference type="ARBA" id="ARBA00012000"/>
    </source>
</evidence>
<organism evidence="8 9">
    <name type="scientific">Salicibibacter kimchii</name>
    <dbReference type="NCBI Taxonomy" id="2099786"/>
    <lineage>
        <taxon>Bacteria</taxon>
        <taxon>Bacillati</taxon>
        <taxon>Bacillota</taxon>
        <taxon>Bacilli</taxon>
        <taxon>Bacillales</taxon>
        <taxon>Bacillaceae</taxon>
        <taxon>Salicibibacter</taxon>
    </lineage>
</organism>
<dbReference type="Pfam" id="PF07934">
    <property type="entry name" value="OGG_N"/>
    <property type="match status" value="1"/>
</dbReference>
<dbReference type="InterPro" id="IPR051912">
    <property type="entry name" value="Alkylbase_DNA_Glycosylase/TA"/>
</dbReference>
<keyword evidence="5" id="KW-0378">Hydrolase</keyword>
<dbReference type="SMART" id="SM00478">
    <property type="entry name" value="ENDO3c"/>
    <property type="match status" value="1"/>
</dbReference>
<dbReference type="EC" id="3.2.2.21" evidence="3"/>
<dbReference type="GO" id="GO:0043916">
    <property type="term" value="F:DNA-7-methylguanine glycosylase activity"/>
    <property type="evidence" value="ECO:0007669"/>
    <property type="project" value="TreeGrafter"/>
</dbReference>
<name>A0A345C0G4_9BACI</name>
<evidence type="ECO:0000256" key="5">
    <source>
        <dbReference type="ARBA" id="ARBA00022801"/>
    </source>
</evidence>
<dbReference type="PANTHER" id="PTHR43003">
    <property type="entry name" value="DNA-3-METHYLADENINE GLYCOSYLASE"/>
    <property type="match status" value="1"/>
</dbReference>
<dbReference type="Pfam" id="PF00730">
    <property type="entry name" value="HhH-GPD"/>
    <property type="match status" value="1"/>
</dbReference>
<dbReference type="InterPro" id="IPR012904">
    <property type="entry name" value="OGG_N"/>
</dbReference>
<dbReference type="KEGG" id="rue:DT065_12175"/>
<dbReference type="Proteomes" id="UP000252100">
    <property type="component" value="Chromosome"/>
</dbReference>
<dbReference type="InterPro" id="IPR003265">
    <property type="entry name" value="HhH-GPD_domain"/>
</dbReference>
<dbReference type="FunFam" id="1.10.340.30:FF:000004">
    <property type="entry name" value="DNA-3-methyladenine glycosylase II"/>
    <property type="match status" value="1"/>
</dbReference>
<keyword evidence="4" id="KW-0227">DNA damage</keyword>
<dbReference type="AlphaFoldDB" id="A0A345C0G4"/>
<dbReference type="GO" id="GO:0008534">
    <property type="term" value="F:oxidized purine nucleobase lesion DNA N-glycosylase activity"/>
    <property type="evidence" value="ECO:0007669"/>
    <property type="project" value="InterPro"/>
</dbReference>
<dbReference type="Gene3D" id="1.10.340.30">
    <property type="entry name" value="Hypothetical protein, domain 2"/>
    <property type="match status" value="1"/>
</dbReference>
<evidence type="ECO:0000256" key="2">
    <source>
        <dbReference type="ARBA" id="ARBA00010817"/>
    </source>
</evidence>
<evidence type="ECO:0000259" key="7">
    <source>
        <dbReference type="SMART" id="SM00478"/>
    </source>
</evidence>
<gene>
    <name evidence="8" type="ORF">DT065_12175</name>
</gene>
<dbReference type="GO" id="GO:0006289">
    <property type="term" value="P:nucleotide-excision repair"/>
    <property type="evidence" value="ECO:0007669"/>
    <property type="project" value="InterPro"/>
</dbReference>
<dbReference type="InterPro" id="IPR011257">
    <property type="entry name" value="DNA_glycosylase"/>
</dbReference>
<comment type="catalytic activity">
    <reaction evidence="1">
        <text>Hydrolysis of alkylated DNA, releasing 3-methyladenine, 3-methylguanine, 7-methylguanine and 7-methyladenine.</text>
        <dbReference type="EC" id="3.2.2.21"/>
    </reaction>
</comment>
<sequence>MHWEDRQDHLRMFTPDAFSFKENVGYLARSADECMFEIKDEKIYRALALQNETVLIEISAESDQVLVVHFLAGTAPKYQENRAEVARYIWDWFDLDTDLQPFYALAKKDPLLHEPVAKFYGLRNVGLPDLFEALAWGILGQQINLSYAYTLKRRFVETFGKKKGNYWLFPRPETIAKQQVEDVATLKMTKKKAEYLIDVADRIAKGALSKEQLLAAESFKDAEKMLTNIRGIGPWTANYVLMRCLRYPSAFPIDDVGLQNAFKLMLGYDEKPSKEEILQYAANWKGWETYATFYLWRMLY</sequence>
<proteinExistence type="inferred from homology"/>
<dbReference type="GO" id="GO:0006285">
    <property type="term" value="P:base-excision repair, AP site formation"/>
    <property type="evidence" value="ECO:0007669"/>
    <property type="project" value="TreeGrafter"/>
</dbReference>
<dbReference type="GO" id="GO:0032993">
    <property type="term" value="C:protein-DNA complex"/>
    <property type="evidence" value="ECO:0007669"/>
    <property type="project" value="TreeGrafter"/>
</dbReference>
<dbReference type="PROSITE" id="PS00516">
    <property type="entry name" value="ALKYLBASE_DNA_GLYCOS"/>
    <property type="match status" value="1"/>
</dbReference>
<dbReference type="OrthoDB" id="9785929at2"/>
<keyword evidence="6" id="KW-0234">DNA repair</keyword>
<dbReference type="GO" id="GO:0008725">
    <property type="term" value="F:DNA-3-methyladenine glycosylase activity"/>
    <property type="evidence" value="ECO:0007669"/>
    <property type="project" value="TreeGrafter"/>
</dbReference>
<dbReference type="RefSeq" id="WP_114373761.1">
    <property type="nucleotide sequence ID" value="NZ_CP031092.1"/>
</dbReference>
<dbReference type="Gene3D" id="1.10.1670.10">
    <property type="entry name" value="Helix-hairpin-Helix base-excision DNA repair enzymes (C-terminal)"/>
    <property type="match status" value="1"/>
</dbReference>